<keyword evidence="1" id="KW-0378">Hydrolase</keyword>
<dbReference type="AlphaFoldDB" id="A0AAD4GYT5"/>
<evidence type="ECO:0000256" key="1">
    <source>
        <dbReference type="ARBA" id="ARBA00022801"/>
    </source>
</evidence>
<feature type="region of interest" description="Disordered" evidence="2">
    <location>
        <begin position="370"/>
        <end position="393"/>
    </location>
</feature>
<evidence type="ECO:0008006" key="5">
    <source>
        <dbReference type="Google" id="ProtNLM"/>
    </source>
</evidence>
<accession>A0AAD4GYT5</accession>
<comment type="caution">
    <text evidence="3">The sequence shown here is derived from an EMBL/GenBank/DDBJ whole genome shotgun (WGS) entry which is preliminary data.</text>
</comment>
<evidence type="ECO:0000256" key="2">
    <source>
        <dbReference type="SAM" id="MobiDB-lite"/>
    </source>
</evidence>
<dbReference type="GO" id="GO:0009446">
    <property type="term" value="P:putrescine biosynthetic process"/>
    <property type="evidence" value="ECO:0007669"/>
    <property type="project" value="InterPro"/>
</dbReference>
<name>A0AAD4GYT5_ASPNN</name>
<feature type="region of interest" description="Disordered" evidence="2">
    <location>
        <begin position="79"/>
        <end position="98"/>
    </location>
</feature>
<feature type="compositionally biased region" description="Basic and acidic residues" evidence="2">
    <location>
        <begin position="425"/>
        <end position="440"/>
    </location>
</feature>
<evidence type="ECO:0000313" key="3">
    <source>
        <dbReference type="EMBL" id="KAF9894357.1"/>
    </source>
</evidence>
<feature type="region of interest" description="Disordered" evidence="2">
    <location>
        <begin position="405"/>
        <end position="453"/>
    </location>
</feature>
<gene>
    <name evidence="3" type="ORF">FE257_007860</name>
</gene>
<dbReference type="Pfam" id="PF04371">
    <property type="entry name" value="PAD_porph"/>
    <property type="match status" value="1"/>
</dbReference>
<dbReference type="GO" id="GO:0004668">
    <property type="term" value="F:protein-arginine deiminase activity"/>
    <property type="evidence" value="ECO:0007669"/>
    <property type="project" value="InterPro"/>
</dbReference>
<dbReference type="EMBL" id="VCAU01000004">
    <property type="protein sequence ID" value="KAF9894357.1"/>
    <property type="molecule type" value="Genomic_DNA"/>
</dbReference>
<dbReference type="InterPro" id="IPR007466">
    <property type="entry name" value="Peptidyl-Arg-deiminase_porph"/>
</dbReference>
<reference evidence="3" key="1">
    <citation type="journal article" date="2019" name="Beilstein J. Org. Chem.">
        <title>Nanangenines: drimane sesquiterpenoids as the dominant metabolite cohort of a novel Australian fungus, Aspergillus nanangensis.</title>
        <authorList>
            <person name="Lacey H.J."/>
            <person name="Gilchrist C.L.M."/>
            <person name="Crombie A."/>
            <person name="Kalaitzis J.A."/>
            <person name="Vuong D."/>
            <person name="Rutledge P.J."/>
            <person name="Turner P."/>
            <person name="Pitt J.I."/>
            <person name="Lacey E."/>
            <person name="Chooi Y.H."/>
            <person name="Piggott A.M."/>
        </authorList>
    </citation>
    <scope>NUCLEOTIDE SEQUENCE</scope>
    <source>
        <strain evidence="3">MST-FP2251</strain>
    </source>
</reference>
<dbReference type="Proteomes" id="UP001194746">
    <property type="component" value="Unassembled WGS sequence"/>
</dbReference>
<dbReference type="PANTHER" id="PTHR31377:SF0">
    <property type="entry name" value="AGMATINE DEIMINASE-RELATED"/>
    <property type="match status" value="1"/>
</dbReference>
<dbReference type="PANTHER" id="PTHR31377">
    <property type="entry name" value="AGMATINE DEIMINASE-RELATED"/>
    <property type="match status" value="1"/>
</dbReference>
<dbReference type="GO" id="GO:0047632">
    <property type="term" value="F:agmatine deiminase activity"/>
    <property type="evidence" value="ECO:0007669"/>
    <property type="project" value="TreeGrafter"/>
</dbReference>
<dbReference type="SUPFAM" id="SSF55909">
    <property type="entry name" value="Pentein"/>
    <property type="match status" value="1"/>
</dbReference>
<dbReference type="Gene3D" id="3.75.10.10">
    <property type="entry name" value="L-arginine/glycine Amidinotransferase, Chain A"/>
    <property type="match status" value="1"/>
</dbReference>
<keyword evidence="4" id="KW-1185">Reference proteome</keyword>
<sequence>MTSPRYIYPANFSRHIATILGFPSKQSIAPEYYSAACAEIITLGTTISAFEPVRLYARPEDVPTAHSLLEQQLKKLQAASASSSSSTPTNVTNANPNNIRIIPLPTNHLWVRDTGPVYVRSASPAPQQQNQRYAINFRFSEWGRKETVSSSHGAADGKDWPEMSAAEMRENAQFASAVIAADSSPSPVQQVESSICLEGGALVVDGEGTLLATESSILNPNRNPGMSRGEIEAELRRLLGVEKIVWFPGKRGLDVTDVHVDAEVNFVAPGVVVVSKPWEGAPKAWKDVYEEIMEVLGRETDARGRRFEVHVLQEPAPGVLGELAYEDVATNYVNFYFVNGGLVVPQFGDRERDREALEMCRRTIQRRQRADERNLAQIGAQPDGNFPGIGVHDRHVGIDGQLADQGAEEAEDRDLAEVEVTSLDSSDRRRGGGGNSREEGGGGGSDIETHFDG</sequence>
<organism evidence="3 4">
    <name type="scientific">Aspergillus nanangensis</name>
    <dbReference type="NCBI Taxonomy" id="2582783"/>
    <lineage>
        <taxon>Eukaryota</taxon>
        <taxon>Fungi</taxon>
        <taxon>Dikarya</taxon>
        <taxon>Ascomycota</taxon>
        <taxon>Pezizomycotina</taxon>
        <taxon>Eurotiomycetes</taxon>
        <taxon>Eurotiomycetidae</taxon>
        <taxon>Eurotiales</taxon>
        <taxon>Aspergillaceae</taxon>
        <taxon>Aspergillus</taxon>
        <taxon>Aspergillus subgen. Circumdati</taxon>
    </lineage>
</organism>
<reference evidence="3" key="2">
    <citation type="submission" date="2020-02" db="EMBL/GenBank/DDBJ databases">
        <authorList>
            <person name="Gilchrist C.L.M."/>
            <person name="Chooi Y.-H."/>
        </authorList>
    </citation>
    <scope>NUCLEOTIDE SEQUENCE</scope>
    <source>
        <strain evidence="3">MST-FP2251</strain>
    </source>
</reference>
<protein>
    <recommendedName>
        <fullName evidence="5">Agmatine deiminase</fullName>
    </recommendedName>
</protein>
<proteinExistence type="predicted"/>
<evidence type="ECO:0000313" key="4">
    <source>
        <dbReference type="Proteomes" id="UP001194746"/>
    </source>
</evidence>